<dbReference type="InterPro" id="IPR050469">
    <property type="entry name" value="Diguanylate_Cyclase"/>
</dbReference>
<keyword evidence="7" id="KW-1185">Reference proteome</keyword>
<dbReference type="EMBL" id="NFZT01000001">
    <property type="protein sequence ID" value="OWV32299.1"/>
    <property type="molecule type" value="Genomic_DNA"/>
</dbReference>
<dbReference type="InterPro" id="IPR029787">
    <property type="entry name" value="Nucleotide_cyclase"/>
</dbReference>
<evidence type="ECO:0000313" key="7">
    <source>
        <dbReference type="Proteomes" id="UP000198462"/>
    </source>
</evidence>
<dbReference type="SMART" id="SM00267">
    <property type="entry name" value="GGDEF"/>
    <property type="match status" value="1"/>
</dbReference>
<dbReference type="Pfam" id="PF00990">
    <property type="entry name" value="GGDEF"/>
    <property type="match status" value="1"/>
</dbReference>
<dbReference type="InterPro" id="IPR000160">
    <property type="entry name" value="GGDEF_dom"/>
</dbReference>
<dbReference type="InterPro" id="IPR043128">
    <property type="entry name" value="Rev_trsase/Diguanyl_cyclase"/>
</dbReference>
<dbReference type="RefSeq" id="WP_088711098.1">
    <property type="nucleotide sequence ID" value="NZ_NFZT01000001.1"/>
</dbReference>
<evidence type="ECO:0000256" key="2">
    <source>
        <dbReference type="ARBA" id="ARBA00034247"/>
    </source>
</evidence>
<organism evidence="6 7">
    <name type="scientific">Pacificimonas flava</name>
    <dbReference type="NCBI Taxonomy" id="1234595"/>
    <lineage>
        <taxon>Bacteria</taxon>
        <taxon>Pseudomonadati</taxon>
        <taxon>Pseudomonadota</taxon>
        <taxon>Alphaproteobacteria</taxon>
        <taxon>Sphingomonadales</taxon>
        <taxon>Sphingosinicellaceae</taxon>
        <taxon>Pacificimonas</taxon>
    </lineage>
</organism>
<evidence type="ECO:0000313" key="6">
    <source>
        <dbReference type="EMBL" id="OWV32299.1"/>
    </source>
</evidence>
<feature type="transmembrane region" description="Helical" evidence="3">
    <location>
        <begin position="349"/>
        <end position="368"/>
    </location>
</feature>
<evidence type="ECO:0000259" key="5">
    <source>
        <dbReference type="PROSITE" id="PS50887"/>
    </source>
</evidence>
<keyword evidence="3" id="KW-0472">Membrane</keyword>
<dbReference type="InterPro" id="IPR011623">
    <property type="entry name" value="7TMR_DISM_rcpt_extracell_dom1"/>
</dbReference>
<sequence>MPFRVAVLFLISLAGLWTAEARAADLGERFCSAVTSPFDAVPERFACPADPQDYEVARLWLDAEVLPSDQGKEGTSVLVHQSRFSRLAVRFRYADGRIVQQSVQRGDYGPHWRIGGQLEFTPPYREVPVEQVTLVLDRLEAFGVLRARILTAEDASQQLSLLAVIVGACVSLLFLGALYNALLAIGTRRAFIGWHAAWATAVLLYGVVWSHLGVVVLPAIAGSLSARLGTLFATAAVAAAMMSVLAIVGRDTAPNWLRWVAKLGAAGSVAAGLLAVYPPPGTLESLAVTTGVLTLLNLVIAALLAGWGWATGSREARDFLLVWSVSMLALGGLNIVDLGHFLLGGGPQLAILIASAVQILWLSALVTVRLSRLRSERDAARAEKSALAELAERDPLTALWNRRGFMRRAEEMLVESEGRVHLLLVDLDHFKAVNDRHGHDVGDLVLEQVAKTLEGTVNGRRAAAGRIGGEEFAVSFRGTLDEARKLAEEIRRSVAALRFGGKAPGLSVTVSIGISGTTGRFNLLALYREADQALYDSKDAGRDVVTVRAG</sequence>
<comment type="catalytic activity">
    <reaction evidence="2">
        <text>2 GTP = 3',3'-c-di-GMP + 2 diphosphate</text>
        <dbReference type="Rhea" id="RHEA:24898"/>
        <dbReference type="ChEBI" id="CHEBI:33019"/>
        <dbReference type="ChEBI" id="CHEBI:37565"/>
        <dbReference type="ChEBI" id="CHEBI:58805"/>
        <dbReference type="EC" id="2.7.7.65"/>
    </reaction>
</comment>
<keyword evidence="4" id="KW-0732">Signal</keyword>
<dbReference type="PANTHER" id="PTHR45138">
    <property type="entry name" value="REGULATORY COMPONENTS OF SENSORY TRANSDUCTION SYSTEM"/>
    <property type="match status" value="1"/>
</dbReference>
<feature type="domain" description="GGDEF" evidence="5">
    <location>
        <begin position="418"/>
        <end position="550"/>
    </location>
</feature>
<dbReference type="PROSITE" id="PS50887">
    <property type="entry name" value="GGDEF"/>
    <property type="match status" value="1"/>
</dbReference>
<feature type="transmembrane region" description="Helical" evidence="3">
    <location>
        <begin position="226"/>
        <end position="248"/>
    </location>
</feature>
<keyword evidence="3" id="KW-0812">Transmembrane</keyword>
<evidence type="ECO:0000256" key="3">
    <source>
        <dbReference type="SAM" id="Phobius"/>
    </source>
</evidence>
<gene>
    <name evidence="6" type="ORF">B5C34_01745</name>
</gene>
<dbReference type="AlphaFoldDB" id="A0A219B3A0"/>
<feature type="transmembrane region" description="Helical" evidence="3">
    <location>
        <begin position="285"/>
        <end position="307"/>
    </location>
</feature>
<dbReference type="GO" id="GO:0052621">
    <property type="term" value="F:diguanylate cyclase activity"/>
    <property type="evidence" value="ECO:0007669"/>
    <property type="project" value="UniProtKB-EC"/>
</dbReference>
<dbReference type="EC" id="2.7.7.65" evidence="1"/>
<reference evidence="7" key="1">
    <citation type="submission" date="2017-05" db="EMBL/GenBank/DDBJ databases">
        <authorList>
            <person name="Lin X."/>
        </authorList>
    </citation>
    <scope>NUCLEOTIDE SEQUENCE [LARGE SCALE GENOMIC DNA]</scope>
    <source>
        <strain evidence="7">JLT2012</strain>
    </source>
</reference>
<name>A0A219B3A0_9SPHN</name>
<accession>A0A219B3A0</accession>
<feature type="transmembrane region" description="Helical" evidence="3">
    <location>
        <begin position="159"/>
        <end position="185"/>
    </location>
</feature>
<dbReference type="GO" id="GO:0005886">
    <property type="term" value="C:plasma membrane"/>
    <property type="evidence" value="ECO:0007669"/>
    <property type="project" value="TreeGrafter"/>
</dbReference>
<feature type="transmembrane region" description="Helical" evidence="3">
    <location>
        <begin position="197"/>
        <end position="220"/>
    </location>
</feature>
<comment type="caution">
    <text evidence="6">The sequence shown here is derived from an EMBL/GenBank/DDBJ whole genome shotgun (WGS) entry which is preliminary data.</text>
</comment>
<evidence type="ECO:0000256" key="1">
    <source>
        <dbReference type="ARBA" id="ARBA00012528"/>
    </source>
</evidence>
<dbReference type="Pfam" id="PF07695">
    <property type="entry name" value="7TMR-DISM_7TM"/>
    <property type="match status" value="1"/>
</dbReference>
<dbReference type="CDD" id="cd01949">
    <property type="entry name" value="GGDEF"/>
    <property type="match status" value="1"/>
</dbReference>
<dbReference type="SUPFAM" id="SSF55073">
    <property type="entry name" value="Nucleotide cyclase"/>
    <property type="match status" value="1"/>
</dbReference>
<feature type="signal peptide" evidence="4">
    <location>
        <begin position="1"/>
        <end position="23"/>
    </location>
</feature>
<dbReference type="NCBIfam" id="TIGR00254">
    <property type="entry name" value="GGDEF"/>
    <property type="match status" value="1"/>
</dbReference>
<feature type="transmembrane region" description="Helical" evidence="3">
    <location>
        <begin position="260"/>
        <end position="279"/>
    </location>
</feature>
<feature type="transmembrane region" description="Helical" evidence="3">
    <location>
        <begin position="319"/>
        <end position="343"/>
    </location>
</feature>
<dbReference type="Proteomes" id="UP000198462">
    <property type="component" value="Unassembled WGS sequence"/>
</dbReference>
<proteinExistence type="predicted"/>
<protein>
    <recommendedName>
        <fullName evidence="1">diguanylate cyclase</fullName>
        <ecNumber evidence="1">2.7.7.65</ecNumber>
    </recommendedName>
</protein>
<evidence type="ECO:0000256" key="4">
    <source>
        <dbReference type="SAM" id="SignalP"/>
    </source>
</evidence>
<dbReference type="GO" id="GO:1902201">
    <property type="term" value="P:negative regulation of bacterial-type flagellum-dependent cell motility"/>
    <property type="evidence" value="ECO:0007669"/>
    <property type="project" value="TreeGrafter"/>
</dbReference>
<dbReference type="GO" id="GO:0043709">
    <property type="term" value="P:cell adhesion involved in single-species biofilm formation"/>
    <property type="evidence" value="ECO:0007669"/>
    <property type="project" value="TreeGrafter"/>
</dbReference>
<dbReference type="Gene3D" id="3.30.70.270">
    <property type="match status" value="1"/>
</dbReference>
<dbReference type="PANTHER" id="PTHR45138:SF9">
    <property type="entry name" value="DIGUANYLATE CYCLASE DGCM-RELATED"/>
    <property type="match status" value="1"/>
</dbReference>
<keyword evidence="3" id="KW-1133">Transmembrane helix</keyword>
<dbReference type="OrthoDB" id="9759607at2"/>
<feature type="chain" id="PRO_5012126278" description="diguanylate cyclase" evidence="4">
    <location>
        <begin position="24"/>
        <end position="550"/>
    </location>
</feature>